<keyword evidence="5" id="KW-1185">Reference proteome</keyword>
<gene>
    <name evidence="4" type="ORF">PV10_04788</name>
</gene>
<feature type="transmembrane region" description="Helical" evidence="2">
    <location>
        <begin position="484"/>
        <end position="506"/>
    </location>
</feature>
<dbReference type="OMA" id="FMYNAVL"/>
<name>A0A0D1WW52_EXOME</name>
<dbReference type="OrthoDB" id="5429634at2759"/>
<organism evidence="4 5">
    <name type="scientific">Exophiala mesophila</name>
    <name type="common">Black yeast-like fungus</name>
    <dbReference type="NCBI Taxonomy" id="212818"/>
    <lineage>
        <taxon>Eukaryota</taxon>
        <taxon>Fungi</taxon>
        <taxon>Dikarya</taxon>
        <taxon>Ascomycota</taxon>
        <taxon>Pezizomycotina</taxon>
        <taxon>Eurotiomycetes</taxon>
        <taxon>Chaetothyriomycetidae</taxon>
        <taxon>Chaetothyriales</taxon>
        <taxon>Herpotrichiellaceae</taxon>
        <taxon>Exophiala</taxon>
    </lineage>
</organism>
<reference evidence="4 5" key="1">
    <citation type="submission" date="2015-01" db="EMBL/GenBank/DDBJ databases">
        <title>The Genome Sequence of Exophiala mesophila CBS40295.</title>
        <authorList>
            <consortium name="The Broad Institute Genomics Platform"/>
            <person name="Cuomo C."/>
            <person name="de Hoog S."/>
            <person name="Gorbushina A."/>
            <person name="Stielow B."/>
            <person name="Teixiera M."/>
            <person name="Abouelleil A."/>
            <person name="Chapman S.B."/>
            <person name="Priest M."/>
            <person name="Young S.K."/>
            <person name="Wortman J."/>
            <person name="Nusbaum C."/>
            <person name="Birren B."/>
        </authorList>
    </citation>
    <scope>NUCLEOTIDE SEQUENCE [LARGE SCALE GENOMIC DNA]</scope>
    <source>
        <strain evidence="4 5">CBS 40295</strain>
    </source>
</reference>
<dbReference type="AlphaFoldDB" id="A0A0D1WW52"/>
<dbReference type="PANTHER" id="PTHR35395">
    <property type="entry name" value="DUF6536 DOMAIN-CONTAINING PROTEIN"/>
    <property type="match status" value="1"/>
</dbReference>
<keyword evidence="2" id="KW-0812">Transmembrane</keyword>
<protein>
    <recommendedName>
        <fullName evidence="3">DUF6536 domain-containing protein</fullName>
    </recommendedName>
</protein>
<feature type="transmembrane region" description="Helical" evidence="2">
    <location>
        <begin position="618"/>
        <end position="641"/>
    </location>
</feature>
<feature type="region of interest" description="Disordered" evidence="1">
    <location>
        <begin position="27"/>
        <end position="52"/>
    </location>
</feature>
<evidence type="ECO:0000259" key="3">
    <source>
        <dbReference type="Pfam" id="PF20163"/>
    </source>
</evidence>
<feature type="transmembrane region" description="Helical" evidence="2">
    <location>
        <begin position="205"/>
        <end position="222"/>
    </location>
</feature>
<keyword evidence="2" id="KW-0472">Membrane</keyword>
<proteinExistence type="predicted"/>
<sequence length="774" mass="85233">MESSGRRRNIPLWPPFKRTYQNLGSTEDFHLTPLPSTGRGPPSDHPSARLFSPGLDSSTAYTPDYIAATPNPYSPALLSSAKPAKNRWIGRGWQASSKIALTCAILVLVTNIGLTLGIVGAGHTMQDGVYMVYKGSCREIETKDAWIHLALNFVATVLLASSNYCMQLLSSPTRSEVDRAHSKQKWLDIGIPSLRNLTSLSKKKVTLWWILGLSSVPLHLVYNSVFYSALATNNYNILYASEGFVNGDAYDKELFPDDEDRNVTDIQARIAVDFESLTNEQCIARYAKDFVEDRRNVIVIVKNPPANQGSLFKVASQEFPVEFTTEYNAFAWICDDPNVVNVTKACCENEYGFVPCSKITPKLIDIADQWTTGGFEVDHCLSELVESDCHLHFSWVLMTVVLGFNLLKVLGIAYVAFYLGESPLVTIGDAIQSFIRHPDRTSEGMCLASHSSITASTKLGYTTTSMRYEPRQQRFFEAATWRQLAFVFGLFTFAGVGTFVCLILGIDALKGDKTIDSPWSIGLGNVKPQNLVMGFNLPGYGNTSIAISTLIANTPQALFSFLYICYNSLFTVMFLSRELMTFSVTTGRGRKYIRVSNPQGEQKCTYFLNLPYKYALPLLGGSGLTHWLVSQSVFLANISIIPRDGDVPMQDEITTVAYSPLAMLLLLILAIVILGFLIATSWRKLPYGMPLIASNSIALSAACHIPGYTQAERDQAVLRPLSWGVVPSGGKPSDLGIRSMSTSPDMGDDGGTAIQHCCFSDRPLEAPLLGNLYS</sequence>
<feature type="domain" description="DUF6536" evidence="3">
    <location>
        <begin position="93"/>
        <end position="245"/>
    </location>
</feature>
<dbReference type="HOGENOM" id="CLU_010112_0_0_1"/>
<dbReference type="RefSeq" id="XP_016225158.1">
    <property type="nucleotide sequence ID" value="XM_016369370.1"/>
</dbReference>
<keyword evidence="2" id="KW-1133">Transmembrane helix</keyword>
<accession>A0A0D1WW52</accession>
<feature type="transmembrane region" description="Helical" evidence="2">
    <location>
        <begin position="395"/>
        <end position="419"/>
    </location>
</feature>
<dbReference type="RefSeq" id="XP_016225159.1">
    <property type="nucleotide sequence ID" value="XM_016369371.1"/>
</dbReference>
<dbReference type="Pfam" id="PF20163">
    <property type="entry name" value="DUF6536"/>
    <property type="match status" value="1"/>
</dbReference>
<dbReference type="InterPro" id="IPR046623">
    <property type="entry name" value="DUF6536"/>
</dbReference>
<dbReference type="PANTHER" id="PTHR35395:SF1">
    <property type="entry name" value="DUF6536 DOMAIN-CONTAINING PROTEIN"/>
    <property type="match status" value="1"/>
</dbReference>
<evidence type="ECO:0000313" key="4">
    <source>
        <dbReference type="EMBL" id="KIV93585.1"/>
    </source>
</evidence>
<dbReference type="EMBL" id="KN847522">
    <property type="protein sequence ID" value="KIV93585.1"/>
    <property type="molecule type" value="Genomic_DNA"/>
</dbReference>
<dbReference type="VEuPathDB" id="FungiDB:PV10_04788"/>
<evidence type="ECO:0000256" key="2">
    <source>
        <dbReference type="SAM" id="Phobius"/>
    </source>
</evidence>
<feature type="transmembrane region" description="Helical" evidence="2">
    <location>
        <begin position="99"/>
        <end position="125"/>
    </location>
</feature>
<feature type="transmembrane region" description="Helical" evidence="2">
    <location>
        <begin position="661"/>
        <end position="682"/>
    </location>
</feature>
<feature type="transmembrane region" description="Helical" evidence="2">
    <location>
        <begin position="557"/>
        <end position="575"/>
    </location>
</feature>
<dbReference type="GeneID" id="27322633"/>
<dbReference type="EMBL" id="KN847522">
    <property type="protein sequence ID" value="KIV93584.1"/>
    <property type="molecule type" value="Genomic_DNA"/>
</dbReference>
<dbReference type="STRING" id="212818.A0A0D1WW52"/>
<evidence type="ECO:0000256" key="1">
    <source>
        <dbReference type="SAM" id="MobiDB-lite"/>
    </source>
</evidence>
<dbReference type="Proteomes" id="UP000054302">
    <property type="component" value="Unassembled WGS sequence"/>
</dbReference>
<evidence type="ECO:0000313" key="5">
    <source>
        <dbReference type="Proteomes" id="UP000054302"/>
    </source>
</evidence>